<protein>
    <submittedName>
        <fullName evidence="2">Uncharacterized protein</fullName>
    </submittedName>
</protein>
<dbReference type="EMBL" id="MH744420">
    <property type="protein sequence ID" value="AYD81668.1"/>
    <property type="molecule type" value="Genomic_DNA"/>
</dbReference>
<sequence length="194" mass="21968">MNTMSTYLPEGVLVFENDGQWITSNLPQPDPSWRTTDSRGHEHAYADNPDRYPTLVTVTGEPYWCEDCRDEHTDSWYECRLCHEKITPGTYVDHTPKWIGDAGRYYLDGELITKEQAEELLNKAVRAADEAARIHDRPSPGTQVLLDLDQEVVTIVPTKATVPVDSVTIMRHGSGAFETVRLDQLRSKRRPGLG</sequence>
<reference evidence="3" key="1">
    <citation type="submission" date="2018-08" db="EMBL/GenBank/DDBJ databases">
        <authorList>
            <person name="Mousa M."/>
            <person name="Kelsky B.L."/>
            <person name="Goh L.M."/>
            <person name="Shaffer C.D."/>
            <person name="Weston-Hafer K.A."/>
            <person name="Russell D.A."/>
            <person name="Pope W.H."/>
            <person name="Jacobs-Sera D."/>
            <person name="Hendrix R.W."/>
            <person name="Hatfull G.F."/>
        </authorList>
    </citation>
    <scope>NUCLEOTIDE SEQUENCE [LARGE SCALE GENOMIC DNA]</scope>
</reference>
<evidence type="ECO:0000313" key="3">
    <source>
        <dbReference type="Proteomes" id="UP000274637"/>
    </source>
</evidence>
<proteinExistence type="predicted"/>
<evidence type="ECO:0000313" key="2">
    <source>
        <dbReference type="EMBL" id="AYD81668.1"/>
    </source>
</evidence>
<feature type="region of interest" description="Disordered" evidence="1">
    <location>
        <begin position="25"/>
        <end position="47"/>
    </location>
</feature>
<evidence type="ECO:0000256" key="1">
    <source>
        <dbReference type="SAM" id="MobiDB-lite"/>
    </source>
</evidence>
<dbReference type="Proteomes" id="UP000274637">
    <property type="component" value="Segment"/>
</dbReference>
<accession>A0A386K8I5</accession>
<feature type="compositionally biased region" description="Basic and acidic residues" evidence="1">
    <location>
        <begin position="36"/>
        <end position="47"/>
    </location>
</feature>
<keyword evidence="3" id="KW-1185">Reference proteome</keyword>
<gene>
    <name evidence="2" type="primary">67</name>
    <name evidence="2" type="ORF">SEA_KROMP_67</name>
</gene>
<organism evidence="2 3">
    <name type="scientific">Streptomyces phage Kromp</name>
    <dbReference type="NCBI Taxonomy" id="2315619"/>
    <lineage>
        <taxon>Viruses</taxon>
        <taxon>Duplodnaviria</taxon>
        <taxon>Heunggongvirae</taxon>
        <taxon>Uroviricota</taxon>
        <taxon>Caudoviricetes</taxon>
        <taxon>Krompvirus</taxon>
        <taxon>Krompvirus kromp</taxon>
    </lineage>
</organism>
<name>A0A386K8I5_9CAUD</name>